<proteinExistence type="inferred from homology"/>
<reference evidence="23 24" key="1">
    <citation type="submission" date="2024-07" db="EMBL/GenBank/DDBJ databases">
        <authorList>
            <person name="Lee S."/>
            <person name="Kang M."/>
        </authorList>
    </citation>
    <scope>NUCLEOTIDE SEQUENCE [LARGE SCALE GENOMIC DNA]</scope>
    <source>
        <strain evidence="23 24">DS6</strain>
    </source>
</reference>
<evidence type="ECO:0000313" key="23">
    <source>
        <dbReference type="EMBL" id="MEX0427483.1"/>
    </source>
</evidence>
<protein>
    <recommendedName>
        <fullName evidence="17">Probable peptidoglycan glycosyltransferase FtsW</fullName>
        <ecNumber evidence="19">2.4.99.28</ecNumber>
    </recommendedName>
    <alternativeName>
        <fullName evidence="18">Cell division protein FtsW</fullName>
    </alternativeName>
    <alternativeName>
        <fullName evidence="15">Cell wall polymerase</fullName>
    </alternativeName>
    <alternativeName>
        <fullName evidence="14">Peptidoglycan polymerase</fullName>
    </alternativeName>
</protein>
<keyword evidence="6" id="KW-0808">Transferase</keyword>
<evidence type="ECO:0000313" key="24">
    <source>
        <dbReference type="Proteomes" id="UP001556631"/>
    </source>
</evidence>
<evidence type="ECO:0000256" key="2">
    <source>
        <dbReference type="ARBA" id="ARBA00004752"/>
    </source>
</evidence>
<evidence type="ECO:0000256" key="22">
    <source>
        <dbReference type="SAM" id="Phobius"/>
    </source>
</evidence>
<dbReference type="Pfam" id="PF01098">
    <property type="entry name" value="FTSW_RODA_SPOVE"/>
    <property type="match status" value="1"/>
</dbReference>
<evidence type="ECO:0000256" key="13">
    <source>
        <dbReference type="ARBA" id="ARBA00023316"/>
    </source>
</evidence>
<dbReference type="NCBIfam" id="TIGR02614">
    <property type="entry name" value="ftsW"/>
    <property type="match status" value="1"/>
</dbReference>
<evidence type="ECO:0000256" key="10">
    <source>
        <dbReference type="ARBA" id="ARBA00022989"/>
    </source>
</evidence>
<keyword evidence="3" id="KW-1003">Cell membrane</keyword>
<evidence type="ECO:0000256" key="18">
    <source>
        <dbReference type="ARBA" id="ARBA00041418"/>
    </source>
</evidence>
<evidence type="ECO:0000256" key="19">
    <source>
        <dbReference type="ARBA" id="ARBA00044770"/>
    </source>
</evidence>
<dbReference type="EMBL" id="JBFPJR010000010">
    <property type="protein sequence ID" value="MEX0427483.1"/>
    <property type="molecule type" value="Genomic_DNA"/>
</dbReference>
<keyword evidence="10 22" id="KW-1133">Transmembrane helix</keyword>
<comment type="similarity">
    <text evidence="16">Belongs to the SEDS family. FtsW subfamily.</text>
</comment>
<evidence type="ECO:0000256" key="16">
    <source>
        <dbReference type="ARBA" id="ARBA00038053"/>
    </source>
</evidence>
<sequence>MTTVEPDELTGALAPVDTLADGETARRPGWFATLREALDRPLAAYYLLLGSSALLLTIGLIMVLSASSVWSFTKYGNSYTVVTRQLMWVAVGVPCAFIASRLSQRWVRRLAWPAYVLSCVLLLATVFLGHAVNGNQNWLGVGSLSIQPSEIAKLSLVLWSAHVYALKERRLASLHHVLVPVVPGFLVTIGLVLAGRDLGTALVFFALMLGALWAVGAPGRLFGLAASVIGVAVIFLIGTNPERLKRITNFVDPFKDFHDAGWQPAHGLYALSTGGWFGQGIGASQQKWGDLPEAHTDFIFAVLGEELGLVGTLLVIALFATLAYACIKVARQTTDPFVRFVSFGVVVWLMGQMMINIGMVLALLPVIGIPLPLVSYGGSALLPSLVALGLVLGCARREPEAAAALAQRKKTRSSGVGAGRPIR</sequence>
<dbReference type="InterPro" id="IPR001182">
    <property type="entry name" value="FtsW/RodA"/>
</dbReference>
<dbReference type="RefSeq" id="WP_367992908.1">
    <property type="nucleotide sequence ID" value="NZ_JBFPJR010000010.1"/>
</dbReference>
<keyword evidence="7 22" id="KW-0812">Transmembrane</keyword>
<keyword evidence="4" id="KW-0132">Cell division</keyword>
<keyword evidence="8" id="KW-0133">Cell shape</keyword>
<feature type="transmembrane region" description="Helical" evidence="22">
    <location>
        <begin position="339"/>
        <end position="367"/>
    </location>
</feature>
<organism evidence="23 24">
    <name type="scientific">Nocardioides eburneus</name>
    <dbReference type="NCBI Taxonomy" id="3231482"/>
    <lineage>
        <taxon>Bacteria</taxon>
        <taxon>Bacillati</taxon>
        <taxon>Actinomycetota</taxon>
        <taxon>Actinomycetes</taxon>
        <taxon>Propionibacteriales</taxon>
        <taxon>Nocardioidaceae</taxon>
        <taxon>Nocardioides</taxon>
    </lineage>
</organism>
<dbReference type="EC" id="2.4.99.28" evidence="19"/>
<comment type="catalytic activity">
    <reaction evidence="20">
        <text>[GlcNAc-(1-&gt;4)-Mur2Ac(oyl-L-Ala-gamma-D-Glu-L-Lys-D-Ala-D-Ala)](n)-di-trans,octa-cis-undecaprenyl diphosphate + beta-D-GlcNAc-(1-&gt;4)-Mur2Ac(oyl-L-Ala-gamma-D-Glu-L-Lys-D-Ala-D-Ala)-di-trans,octa-cis-undecaprenyl diphosphate = [GlcNAc-(1-&gt;4)-Mur2Ac(oyl-L-Ala-gamma-D-Glu-L-Lys-D-Ala-D-Ala)](n+1)-di-trans,octa-cis-undecaprenyl diphosphate + di-trans,octa-cis-undecaprenyl diphosphate + H(+)</text>
        <dbReference type="Rhea" id="RHEA:23708"/>
        <dbReference type="Rhea" id="RHEA-COMP:9602"/>
        <dbReference type="Rhea" id="RHEA-COMP:9603"/>
        <dbReference type="ChEBI" id="CHEBI:15378"/>
        <dbReference type="ChEBI" id="CHEBI:58405"/>
        <dbReference type="ChEBI" id="CHEBI:60033"/>
        <dbReference type="ChEBI" id="CHEBI:78435"/>
        <dbReference type="EC" id="2.4.99.28"/>
    </reaction>
</comment>
<evidence type="ECO:0000256" key="7">
    <source>
        <dbReference type="ARBA" id="ARBA00022692"/>
    </source>
</evidence>
<evidence type="ECO:0000256" key="3">
    <source>
        <dbReference type="ARBA" id="ARBA00022475"/>
    </source>
</evidence>
<evidence type="ECO:0000256" key="21">
    <source>
        <dbReference type="ARBA" id="ARBA00049966"/>
    </source>
</evidence>
<keyword evidence="13" id="KW-0961">Cell wall biogenesis/degradation</keyword>
<feature type="transmembrane region" description="Helical" evidence="22">
    <location>
        <begin position="373"/>
        <end position="395"/>
    </location>
</feature>
<comment type="caution">
    <text evidence="23">The sequence shown here is derived from an EMBL/GenBank/DDBJ whole genome shotgun (WGS) entry which is preliminary data.</text>
</comment>
<feature type="transmembrane region" description="Helical" evidence="22">
    <location>
        <begin position="307"/>
        <end position="327"/>
    </location>
</feature>
<comment type="function">
    <text evidence="21">Peptidoglycan polymerase that is essential for cell division.</text>
</comment>
<evidence type="ECO:0000256" key="15">
    <source>
        <dbReference type="ARBA" id="ARBA00033270"/>
    </source>
</evidence>
<evidence type="ECO:0000256" key="9">
    <source>
        <dbReference type="ARBA" id="ARBA00022984"/>
    </source>
</evidence>
<feature type="transmembrane region" description="Helical" evidence="22">
    <location>
        <begin position="222"/>
        <end position="239"/>
    </location>
</feature>
<evidence type="ECO:0000256" key="14">
    <source>
        <dbReference type="ARBA" id="ARBA00032370"/>
    </source>
</evidence>
<evidence type="ECO:0000256" key="12">
    <source>
        <dbReference type="ARBA" id="ARBA00023306"/>
    </source>
</evidence>
<evidence type="ECO:0000256" key="1">
    <source>
        <dbReference type="ARBA" id="ARBA00004651"/>
    </source>
</evidence>
<evidence type="ECO:0000256" key="11">
    <source>
        <dbReference type="ARBA" id="ARBA00023136"/>
    </source>
</evidence>
<comment type="pathway">
    <text evidence="2">Cell wall biogenesis; peptidoglycan biosynthesis.</text>
</comment>
<evidence type="ECO:0000256" key="8">
    <source>
        <dbReference type="ARBA" id="ARBA00022960"/>
    </source>
</evidence>
<keyword evidence="24" id="KW-1185">Reference proteome</keyword>
<accession>A0ABV3SXA4</accession>
<dbReference type="Proteomes" id="UP001556631">
    <property type="component" value="Unassembled WGS sequence"/>
</dbReference>
<evidence type="ECO:0000256" key="6">
    <source>
        <dbReference type="ARBA" id="ARBA00022679"/>
    </source>
</evidence>
<name>A0ABV3SXA4_9ACTN</name>
<keyword evidence="9" id="KW-0573">Peptidoglycan synthesis</keyword>
<dbReference type="PANTHER" id="PTHR30474:SF2">
    <property type="entry name" value="PEPTIDOGLYCAN GLYCOSYLTRANSFERASE FTSW-RELATED"/>
    <property type="match status" value="1"/>
</dbReference>
<dbReference type="PANTHER" id="PTHR30474">
    <property type="entry name" value="CELL CYCLE PROTEIN"/>
    <property type="match status" value="1"/>
</dbReference>
<gene>
    <name evidence="23" type="primary">ftsW</name>
    <name evidence="23" type="ORF">AB3X52_07630</name>
</gene>
<keyword evidence="5" id="KW-0328">Glycosyltransferase</keyword>
<feature type="transmembrane region" description="Helical" evidence="22">
    <location>
        <begin position="110"/>
        <end position="132"/>
    </location>
</feature>
<evidence type="ECO:0000256" key="4">
    <source>
        <dbReference type="ARBA" id="ARBA00022618"/>
    </source>
</evidence>
<evidence type="ECO:0000256" key="17">
    <source>
        <dbReference type="ARBA" id="ARBA00041185"/>
    </source>
</evidence>
<evidence type="ECO:0000256" key="20">
    <source>
        <dbReference type="ARBA" id="ARBA00049902"/>
    </source>
</evidence>
<feature type="transmembrane region" description="Helical" evidence="22">
    <location>
        <begin position="171"/>
        <end position="192"/>
    </location>
</feature>
<feature type="transmembrane region" description="Helical" evidence="22">
    <location>
        <begin position="198"/>
        <end position="215"/>
    </location>
</feature>
<keyword evidence="11 22" id="KW-0472">Membrane</keyword>
<evidence type="ECO:0000256" key="5">
    <source>
        <dbReference type="ARBA" id="ARBA00022676"/>
    </source>
</evidence>
<feature type="transmembrane region" description="Helical" evidence="22">
    <location>
        <begin position="86"/>
        <end position="103"/>
    </location>
</feature>
<dbReference type="InterPro" id="IPR013437">
    <property type="entry name" value="FtsW"/>
</dbReference>
<keyword evidence="12" id="KW-0131">Cell cycle</keyword>
<feature type="transmembrane region" description="Helical" evidence="22">
    <location>
        <begin position="44"/>
        <end position="66"/>
    </location>
</feature>
<comment type="subcellular location">
    <subcellularLocation>
        <location evidence="1">Cell membrane</location>
        <topology evidence="1">Multi-pass membrane protein</topology>
    </subcellularLocation>
</comment>